<dbReference type="eggNOG" id="arCOG07387">
    <property type="taxonomic scope" value="Archaea"/>
</dbReference>
<dbReference type="EMBL" id="BA000011">
    <property type="protein sequence ID" value="BAB59987.1"/>
    <property type="molecule type" value="Genomic_DNA"/>
</dbReference>
<gene>
    <name evidence="1" type="ORF">TVG0869119</name>
</gene>
<dbReference type="Proteomes" id="UP000001017">
    <property type="component" value="Chromosome"/>
</dbReference>
<evidence type="ECO:0000313" key="1">
    <source>
        <dbReference type="EMBL" id="BAB59987.1"/>
    </source>
</evidence>
<evidence type="ECO:0000313" key="2">
    <source>
        <dbReference type="Proteomes" id="UP000001017"/>
    </source>
</evidence>
<sequence>MEDIDSYLNYVNSIWVKINEKFKNQDENVKIAILQLAARPYYYWIQENLSPPPKKEGQETGKLENIVSKYGDSIQIENDTVKIVKRLGTTEFAALRDSLREIGYQYDAQSRGFKKKQ</sequence>
<name>Q97AG5_THEVO</name>
<dbReference type="PaxDb" id="273116-14325062"/>
<proteinExistence type="predicted"/>
<dbReference type="GeneID" id="1441937"/>
<dbReference type="AlphaFoldDB" id="Q97AG5"/>
<organism evidence="1 2">
    <name type="scientific">Thermoplasma volcanium (strain ATCC 51530 / DSM 4299 / JCM 9571 / NBRC 15438 / GSS1)</name>
    <dbReference type="NCBI Taxonomy" id="273116"/>
    <lineage>
        <taxon>Archaea</taxon>
        <taxon>Methanobacteriati</taxon>
        <taxon>Thermoplasmatota</taxon>
        <taxon>Thermoplasmata</taxon>
        <taxon>Thermoplasmatales</taxon>
        <taxon>Thermoplasmataceae</taxon>
        <taxon>Thermoplasma</taxon>
    </lineage>
</organism>
<accession>Q97AG5</accession>
<dbReference type="STRING" id="273116.gene:9381637"/>
<keyword evidence="2" id="KW-1185">Reference proteome</keyword>
<protein>
    <submittedName>
        <fullName evidence="1">TVG0869119 protein</fullName>
    </submittedName>
</protein>
<dbReference type="KEGG" id="tvo:TVG0869119"/>
<reference evidence="1 2" key="1">
    <citation type="journal article" date="1999" name="Proc. Jpn. Acad.">
        <title>Determination of the complete genomic DNA sequence of Thermoplasma volvanium GSS1.</title>
        <authorList>
            <person name="Kawashima T."/>
            <person name="Yamamoto Y."/>
            <person name="Aramaki H."/>
            <person name="Nunoshiba T."/>
            <person name="Kawamoto T."/>
            <person name="Watanabe K."/>
            <person name="Yamazaki M."/>
            <person name="Kanehori K."/>
            <person name="Amano N."/>
            <person name="Ohya Y."/>
            <person name="Makino K."/>
            <person name="Suzuki M."/>
        </authorList>
    </citation>
    <scope>NUCLEOTIDE SEQUENCE [LARGE SCALE GENOMIC DNA]</scope>
    <source>
        <strain evidence="2">ATCC 51530 / DSM 4299 / JCM 9571 / NBRC 15438 / GSS1</strain>
    </source>
</reference>
<dbReference type="RefSeq" id="WP_010917089.1">
    <property type="nucleotide sequence ID" value="NC_002689.2"/>
</dbReference>
<dbReference type="HOGENOM" id="CLU_2079556_0_0_2"/>
<reference evidence="1 2" key="2">
    <citation type="journal article" date="2000" name="Proc. Natl. Acad. Sci. U.S.A.">
        <title>Archaeal adaptation to higher temperatures revealed by genomic sequence of Thermoplasma volcanium.</title>
        <authorList>
            <person name="Kawashima T."/>
            <person name="Amano N."/>
            <person name="Koike H."/>
            <person name="Makino S."/>
            <person name="Higuchi S."/>
            <person name="Kawashima-Ohya Y."/>
            <person name="Watanabe K."/>
            <person name="Yamazaki M."/>
            <person name="Kanehori K."/>
            <person name="Kawamoto T."/>
            <person name="Nunoshiba T."/>
            <person name="Yamamoto Y."/>
            <person name="Aramaki H."/>
            <person name="Makino K."/>
            <person name="Suzuki M."/>
        </authorList>
    </citation>
    <scope>NUCLEOTIDE SEQUENCE [LARGE SCALE GENOMIC DNA]</scope>
    <source>
        <strain evidence="2">ATCC 51530 / DSM 4299 / JCM 9571 / NBRC 15438 / GSS1</strain>
    </source>
</reference>